<gene>
    <name evidence="1" type="ORF">Patl1_27937</name>
</gene>
<proteinExistence type="predicted"/>
<name>A0ACC1BH26_9ROSI</name>
<dbReference type="Proteomes" id="UP001164250">
    <property type="component" value="Chromosome 5"/>
</dbReference>
<evidence type="ECO:0000313" key="1">
    <source>
        <dbReference type="EMBL" id="KAJ0098117.1"/>
    </source>
</evidence>
<organism evidence="1 2">
    <name type="scientific">Pistacia atlantica</name>
    <dbReference type="NCBI Taxonomy" id="434234"/>
    <lineage>
        <taxon>Eukaryota</taxon>
        <taxon>Viridiplantae</taxon>
        <taxon>Streptophyta</taxon>
        <taxon>Embryophyta</taxon>
        <taxon>Tracheophyta</taxon>
        <taxon>Spermatophyta</taxon>
        <taxon>Magnoliopsida</taxon>
        <taxon>eudicotyledons</taxon>
        <taxon>Gunneridae</taxon>
        <taxon>Pentapetalae</taxon>
        <taxon>rosids</taxon>
        <taxon>malvids</taxon>
        <taxon>Sapindales</taxon>
        <taxon>Anacardiaceae</taxon>
        <taxon>Pistacia</taxon>
    </lineage>
</organism>
<keyword evidence="2" id="KW-1185">Reference proteome</keyword>
<reference evidence="2" key="1">
    <citation type="journal article" date="2023" name="G3 (Bethesda)">
        <title>Genome assembly and association tests identify interacting loci associated with vigor, precocity, and sex in interspecific pistachio rootstocks.</title>
        <authorList>
            <person name="Palmer W."/>
            <person name="Jacygrad E."/>
            <person name="Sagayaradj S."/>
            <person name="Cavanaugh K."/>
            <person name="Han R."/>
            <person name="Bertier L."/>
            <person name="Beede B."/>
            <person name="Kafkas S."/>
            <person name="Golino D."/>
            <person name="Preece J."/>
            <person name="Michelmore R."/>
        </authorList>
    </citation>
    <scope>NUCLEOTIDE SEQUENCE [LARGE SCALE GENOMIC DNA]</scope>
</reference>
<sequence length="32" mass="4043">MGFAGCYIVFFRFLKKSIYEFQWNNISRDWKF</sequence>
<protein>
    <submittedName>
        <fullName evidence="1">Uncharacterized protein</fullName>
    </submittedName>
</protein>
<accession>A0ACC1BH26</accession>
<dbReference type="EMBL" id="CM047901">
    <property type="protein sequence ID" value="KAJ0098117.1"/>
    <property type="molecule type" value="Genomic_DNA"/>
</dbReference>
<comment type="caution">
    <text evidence="1">The sequence shown here is derived from an EMBL/GenBank/DDBJ whole genome shotgun (WGS) entry which is preliminary data.</text>
</comment>
<evidence type="ECO:0000313" key="2">
    <source>
        <dbReference type="Proteomes" id="UP001164250"/>
    </source>
</evidence>